<dbReference type="GO" id="GO:0001147">
    <property type="term" value="F:transcription termination site sequence-specific DNA binding"/>
    <property type="evidence" value="ECO:0007669"/>
    <property type="project" value="TreeGrafter"/>
</dbReference>
<protein>
    <submittedName>
        <fullName evidence="3">AAA domain-containing protein</fullName>
    </submittedName>
</protein>
<evidence type="ECO:0000313" key="3">
    <source>
        <dbReference type="EMBL" id="SEQ02902.1"/>
    </source>
</evidence>
<accession>A0A1H9CNW0</accession>
<dbReference type="Gene3D" id="3.40.50.300">
    <property type="entry name" value="P-loop containing nucleotide triphosphate hydrolases"/>
    <property type="match status" value="2"/>
</dbReference>
<dbReference type="Pfam" id="PF13638">
    <property type="entry name" value="PIN_4"/>
    <property type="match status" value="1"/>
</dbReference>
<evidence type="ECO:0000313" key="4">
    <source>
        <dbReference type="Proteomes" id="UP000198999"/>
    </source>
</evidence>
<feature type="domain" description="PIN" evidence="2">
    <location>
        <begin position="651"/>
        <end position="763"/>
    </location>
</feature>
<organism evidence="3 4">
    <name type="scientific">Hyunsoonleella jejuensis</name>
    <dbReference type="NCBI Taxonomy" id="419940"/>
    <lineage>
        <taxon>Bacteria</taxon>
        <taxon>Pseudomonadati</taxon>
        <taxon>Bacteroidota</taxon>
        <taxon>Flavobacteriia</taxon>
        <taxon>Flavobacteriales</taxon>
        <taxon>Flavobacteriaceae</taxon>
    </lineage>
</organism>
<proteinExistence type="inferred from homology"/>
<reference evidence="3 4" key="1">
    <citation type="submission" date="2016-10" db="EMBL/GenBank/DDBJ databases">
        <authorList>
            <person name="de Groot N.N."/>
        </authorList>
    </citation>
    <scope>NUCLEOTIDE SEQUENCE [LARGE SCALE GENOMIC DNA]</scope>
    <source>
        <strain evidence="3 4">DSM 21035</strain>
    </source>
</reference>
<dbReference type="InterPro" id="IPR027417">
    <property type="entry name" value="P-loop_NTPase"/>
</dbReference>
<dbReference type="RefSeq" id="WP_092576199.1">
    <property type="nucleotide sequence ID" value="NZ_FOFN01000001.1"/>
</dbReference>
<keyword evidence="4" id="KW-1185">Reference proteome</keyword>
<dbReference type="InterPro" id="IPR045055">
    <property type="entry name" value="DNA2/NAM7-like"/>
</dbReference>
<dbReference type="InterPro" id="IPR002716">
    <property type="entry name" value="PIN_dom"/>
</dbReference>
<dbReference type="Gene3D" id="3.40.50.1010">
    <property type="entry name" value="5'-nuclease"/>
    <property type="match status" value="1"/>
</dbReference>
<dbReference type="Proteomes" id="UP000198999">
    <property type="component" value="Unassembled WGS sequence"/>
</dbReference>
<evidence type="ECO:0000259" key="2">
    <source>
        <dbReference type="SMART" id="SM00670"/>
    </source>
</evidence>
<evidence type="ECO:0000256" key="1">
    <source>
        <dbReference type="ARBA" id="ARBA00046345"/>
    </source>
</evidence>
<dbReference type="InterPro" id="IPR041679">
    <property type="entry name" value="DNA2/NAM7-like_C"/>
</dbReference>
<dbReference type="PANTHER" id="PTHR10887:SF495">
    <property type="entry name" value="HELICASE SENATAXIN ISOFORM X1-RELATED"/>
    <property type="match status" value="1"/>
</dbReference>
<dbReference type="GO" id="GO:0006369">
    <property type="term" value="P:termination of RNA polymerase II transcription"/>
    <property type="evidence" value="ECO:0007669"/>
    <property type="project" value="TreeGrafter"/>
</dbReference>
<gene>
    <name evidence="3" type="ORF">SAMN05421824_0966</name>
</gene>
<sequence length="783" mass="89829">MVTKENQVKFYAEELKELEFSVKKIFNATGLSLFQNGDVYVGQYRGLDEKRGNVFVDIPTGKQYHAPRLDQKLTCFTLQTGLERPSSWGNLTYSDLLKDRNRTDTKIVDYIPSKREGWITMLIREMDAEFIESLQYNQILAFGPTIPPYEYLQNLKEFSESFNADGYELWEKILSFKFDLKSNLNPKLLTEEIDIAEQIITEVEKSRVYVFQGPPGTGKTHQVADLVSRLVLSNKSVLITALTNKAAVEVCEKPFFDKLFDEQRVSKLPISIDERRKFPKLINTKDLLPSKGHLILTTFYQFSRIWKEHTLSFDYIIVEEASQAYLTTIAAACKVGKKVIVVGDPKQILPIVTNKNYKMFSNIDALINGMNTLSQIRNFSFNRKIETRRLTKRSTRFTNCFYNNTIQSKSLYENIEMDLKKMKEFGSITHSNGGPTLVQFSNKQGDVLSQMIKFLVKGLNELTELKGNEIAVLTPYIETLTYLQQKLKSKTNSRNFSIESVDRVQGLDVDYCFYVIPKSSSFSYNINRFNVATSRAKKSTYILVEQDFDRLVNLPNEVGNYLSKLRDEFTFTINSVSGVIAKSAQNDAKANARINNPEENNQQNLLEDNIIESSQSSLQKPNSVIKIKVIDKIDVSKFEKPKKEIKKNKENLYIIDTNVFVDYPDIISKINKKYPVILSAKVLDELDNLKSKLDNERKINVQKALKSINHHIDKRDLRMEISDASLLSNDFSKRSPDNLILTVALKFKSENPIILTSDNGLQIKSKGLNITTITLKEFLKQKR</sequence>
<dbReference type="SUPFAM" id="SSF88723">
    <property type="entry name" value="PIN domain-like"/>
    <property type="match status" value="1"/>
</dbReference>
<dbReference type="Pfam" id="PF13245">
    <property type="entry name" value="AAA_19"/>
    <property type="match status" value="1"/>
</dbReference>
<dbReference type="SMART" id="SM00670">
    <property type="entry name" value="PINc"/>
    <property type="match status" value="1"/>
</dbReference>
<dbReference type="EMBL" id="FOFN01000001">
    <property type="protein sequence ID" value="SEQ02902.1"/>
    <property type="molecule type" value="Genomic_DNA"/>
</dbReference>
<dbReference type="SUPFAM" id="SSF52540">
    <property type="entry name" value="P-loop containing nucleoside triphosphate hydrolases"/>
    <property type="match status" value="1"/>
</dbReference>
<comment type="similarity">
    <text evidence="1">In the N-terminal section; belongs to the PINc/VapC protein family.</text>
</comment>
<dbReference type="AlphaFoldDB" id="A0A1H9CNW0"/>
<name>A0A1H9CNW0_9FLAO</name>
<dbReference type="InterPro" id="IPR029060">
    <property type="entry name" value="PIN-like_dom_sf"/>
</dbReference>
<dbReference type="STRING" id="419940.SAMN05421824_0966"/>
<dbReference type="OrthoDB" id="9757917at2"/>
<dbReference type="PANTHER" id="PTHR10887">
    <property type="entry name" value="DNA2/NAM7 HELICASE FAMILY"/>
    <property type="match status" value="1"/>
</dbReference>
<dbReference type="Pfam" id="PF13087">
    <property type="entry name" value="AAA_12"/>
    <property type="match status" value="1"/>
</dbReference>